<gene>
    <name evidence="1" type="ORF">K1T71_009133</name>
</gene>
<accession>A0ACC1CTQ3</accession>
<comment type="caution">
    <text evidence="1">The sequence shown here is derived from an EMBL/GenBank/DDBJ whole genome shotgun (WGS) entry which is preliminary data.</text>
</comment>
<organism evidence="1 2">
    <name type="scientific">Dendrolimus kikuchii</name>
    <dbReference type="NCBI Taxonomy" id="765133"/>
    <lineage>
        <taxon>Eukaryota</taxon>
        <taxon>Metazoa</taxon>
        <taxon>Ecdysozoa</taxon>
        <taxon>Arthropoda</taxon>
        <taxon>Hexapoda</taxon>
        <taxon>Insecta</taxon>
        <taxon>Pterygota</taxon>
        <taxon>Neoptera</taxon>
        <taxon>Endopterygota</taxon>
        <taxon>Lepidoptera</taxon>
        <taxon>Glossata</taxon>
        <taxon>Ditrysia</taxon>
        <taxon>Bombycoidea</taxon>
        <taxon>Lasiocampidae</taxon>
        <taxon>Dendrolimus</taxon>
    </lineage>
</organism>
<dbReference type="Proteomes" id="UP000824533">
    <property type="component" value="Linkage Group LG16"/>
</dbReference>
<keyword evidence="2" id="KW-1185">Reference proteome</keyword>
<evidence type="ECO:0000313" key="1">
    <source>
        <dbReference type="EMBL" id="KAJ0174992.1"/>
    </source>
</evidence>
<sequence>MQCHGCLKVLTEFNCLKCNNCSSEYCYKCLNISVDSSKDLTAAQLASLRCPYCLNVTRRKIINKDNTPCRSSTTQDCTLDETMNASFSVVSNNTLQQSDSIIYEVSNLKTEPVTMESISKLFDSKLSLNSAFVLNLRSALRKDIEDIVAVEVDHALQHFKNELTATTDFITAEQRDLKLAIEDKDKRIKSLEAALLKTQTDLTKLQNRTATIEKISRDLNVEIHQIPESKNENVLGLFKKLCECLQIVISDNDIRACRRVAKMNTTSNRPRNILVTLSSPRLRDQLLSATTRFNKSSSDDKLNTIHLGITGERRRIYLCEHLSPEAKELHSSARKFCFEKKYKFVWIRFGQIYIRKDEQSPAIHIKNIDSLNKLS</sequence>
<dbReference type="EMBL" id="CM034402">
    <property type="protein sequence ID" value="KAJ0174992.1"/>
    <property type="molecule type" value="Genomic_DNA"/>
</dbReference>
<evidence type="ECO:0000313" key="2">
    <source>
        <dbReference type="Proteomes" id="UP000824533"/>
    </source>
</evidence>
<reference evidence="1 2" key="1">
    <citation type="journal article" date="2021" name="Front. Genet.">
        <title>Chromosome-Level Genome Assembly Reveals Significant Gene Expansion in the Toll and IMD Signaling Pathways of Dendrolimus kikuchii.</title>
        <authorList>
            <person name="Zhou J."/>
            <person name="Wu P."/>
            <person name="Xiong Z."/>
            <person name="Liu N."/>
            <person name="Zhao N."/>
            <person name="Ji M."/>
            <person name="Qiu Y."/>
            <person name="Yang B."/>
        </authorList>
    </citation>
    <scope>NUCLEOTIDE SEQUENCE [LARGE SCALE GENOMIC DNA]</scope>
    <source>
        <strain evidence="1">Ann1</strain>
    </source>
</reference>
<protein>
    <submittedName>
        <fullName evidence="1">Uncharacterized protein</fullName>
    </submittedName>
</protein>
<name>A0ACC1CTQ3_9NEOP</name>
<proteinExistence type="predicted"/>